<gene>
    <name evidence="8" type="primary">fluC</name>
    <name evidence="8" type="synonym">crcB</name>
    <name evidence="9" type="ORF">ACFR9U_19510</name>
</gene>
<comment type="function">
    <text evidence="8">Fluoride-specific ion channel. Important for reducing fluoride concentration in the cell, thus reducing its toxicity.</text>
</comment>
<evidence type="ECO:0000256" key="2">
    <source>
        <dbReference type="ARBA" id="ARBA00022475"/>
    </source>
</evidence>
<name>A0ABD6CFS2_9EURY</name>
<keyword evidence="4 8" id="KW-1133">Transmembrane helix</keyword>
<comment type="catalytic activity">
    <reaction evidence="7">
        <text>fluoride(in) = fluoride(out)</text>
        <dbReference type="Rhea" id="RHEA:76159"/>
        <dbReference type="ChEBI" id="CHEBI:17051"/>
    </reaction>
    <physiologicalReaction direction="left-to-right" evidence="7">
        <dbReference type="Rhea" id="RHEA:76160"/>
    </physiologicalReaction>
</comment>
<evidence type="ECO:0000256" key="4">
    <source>
        <dbReference type="ARBA" id="ARBA00022989"/>
    </source>
</evidence>
<feature type="transmembrane region" description="Helical" evidence="8">
    <location>
        <begin position="7"/>
        <end position="24"/>
    </location>
</feature>
<keyword evidence="8" id="KW-0406">Ion transport</keyword>
<keyword evidence="8" id="KW-0813">Transport</keyword>
<keyword evidence="10" id="KW-1185">Reference proteome</keyword>
<evidence type="ECO:0000256" key="6">
    <source>
        <dbReference type="ARBA" id="ARBA00035120"/>
    </source>
</evidence>
<dbReference type="GO" id="GO:0062054">
    <property type="term" value="F:fluoride channel activity"/>
    <property type="evidence" value="ECO:0007669"/>
    <property type="project" value="UniProtKB-UniRule"/>
</dbReference>
<dbReference type="RefSeq" id="WP_247378819.1">
    <property type="nucleotide sequence ID" value="NZ_JALLGV010000005.1"/>
</dbReference>
<keyword evidence="3 8" id="KW-0812">Transmembrane</keyword>
<evidence type="ECO:0000256" key="3">
    <source>
        <dbReference type="ARBA" id="ARBA00022692"/>
    </source>
</evidence>
<keyword evidence="8" id="KW-0407">Ion channel</keyword>
<keyword evidence="5 8" id="KW-0472">Membrane</keyword>
<reference evidence="9 10" key="1">
    <citation type="journal article" date="2019" name="Int. J. Syst. Evol. Microbiol.">
        <title>The Global Catalogue of Microorganisms (GCM) 10K type strain sequencing project: providing services to taxonomists for standard genome sequencing and annotation.</title>
        <authorList>
            <consortium name="The Broad Institute Genomics Platform"/>
            <consortium name="The Broad Institute Genome Sequencing Center for Infectious Disease"/>
            <person name="Wu L."/>
            <person name="Ma J."/>
        </authorList>
    </citation>
    <scope>NUCLEOTIDE SEQUENCE [LARGE SCALE GENOMIC DNA]</scope>
    <source>
        <strain evidence="9 10">CGMCC 1.12125</strain>
    </source>
</reference>
<dbReference type="Proteomes" id="UP001597119">
    <property type="component" value="Unassembled WGS sequence"/>
</dbReference>
<feature type="transmembrane region" description="Helical" evidence="8">
    <location>
        <begin position="98"/>
        <end position="121"/>
    </location>
</feature>
<evidence type="ECO:0000256" key="7">
    <source>
        <dbReference type="ARBA" id="ARBA00035585"/>
    </source>
</evidence>
<feature type="transmembrane region" description="Helical" evidence="8">
    <location>
        <begin position="36"/>
        <end position="56"/>
    </location>
</feature>
<keyword evidence="2 8" id="KW-1003">Cell membrane</keyword>
<organism evidence="9 10">
    <name type="scientific">Halorientalis brevis</name>
    <dbReference type="NCBI Taxonomy" id="1126241"/>
    <lineage>
        <taxon>Archaea</taxon>
        <taxon>Methanobacteriati</taxon>
        <taxon>Methanobacteriota</taxon>
        <taxon>Stenosarchaea group</taxon>
        <taxon>Halobacteria</taxon>
        <taxon>Halobacteriales</taxon>
        <taxon>Haloarculaceae</taxon>
        <taxon>Halorientalis</taxon>
    </lineage>
</organism>
<dbReference type="EMBL" id="JBHUDJ010000014">
    <property type="protein sequence ID" value="MFD1589172.1"/>
    <property type="molecule type" value="Genomic_DNA"/>
</dbReference>
<proteinExistence type="inferred from homology"/>
<comment type="similarity">
    <text evidence="6 8">Belongs to the fluoride channel Fluc/FEX (TC 1.A.43) family.</text>
</comment>
<sequence length="126" mass="13317">MAENHPLLTLETVLLIAVGGFLGANSRHLIAVSTPGLWGTFVANALGSFLLGFVLYEAMYTGLLADETRLVLATGFLSSFTTYSTFALETVQSTPLLGLLNVTGNYAFGFTGVVLGGRVAARLEQE</sequence>
<comment type="subcellular location">
    <subcellularLocation>
        <location evidence="1 8">Cell membrane</location>
        <topology evidence="1 8">Multi-pass membrane protein</topology>
    </subcellularLocation>
</comment>
<dbReference type="Pfam" id="PF02537">
    <property type="entry name" value="CRCB"/>
    <property type="match status" value="1"/>
</dbReference>
<evidence type="ECO:0000313" key="9">
    <source>
        <dbReference type="EMBL" id="MFD1589172.1"/>
    </source>
</evidence>
<dbReference type="InterPro" id="IPR003691">
    <property type="entry name" value="FluC"/>
</dbReference>
<protein>
    <recommendedName>
        <fullName evidence="8">Fluoride-specific ion channel FluC</fullName>
    </recommendedName>
</protein>
<comment type="caution">
    <text evidence="8">Lacks conserved residue(s) required for the propagation of feature annotation.</text>
</comment>
<evidence type="ECO:0000256" key="8">
    <source>
        <dbReference type="HAMAP-Rule" id="MF_00454"/>
    </source>
</evidence>
<dbReference type="GO" id="GO:0140114">
    <property type="term" value="P:cellular detoxification of fluoride"/>
    <property type="evidence" value="ECO:0007669"/>
    <property type="project" value="UniProtKB-UniRule"/>
</dbReference>
<dbReference type="HAMAP" id="MF_00454">
    <property type="entry name" value="FluC"/>
    <property type="match status" value="1"/>
</dbReference>
<feature type="transmembrane region" description="Helical" evidence="8">
    <location>
        <begin position="68"/>
        <end position="86"/>
    </location>
</feature>
<comment type="caution">
    <text evidence="9">The sequence shown here is derived from an EMBL/GenBank/DDBJ whole genome shotgun (WGS) entry which is preliminary data.</text>
</comment>
<evidence type="ECO:0000313" key="10">
    <source>
        <dbReference type="Proteomes" id="UP001597119"/>
    </source>
</evidence>
<evidence type="ECO:0000256" key="1">
    <source>
        <dbReference type="ARBA" id="ARBA00004651"/>
    </source>
</evidence>
<dbReference type="GO" id="GO:0005886">
    <property type="term" value="C:plasma membrane"/>
    <property type="evidence" value="ECO:0007669"/>
    <property type="project" value="UniProtKB-SubCell"/>
</dbReference>
<accession>A0ABD6CFS2</accession>
<evidence type="ECO:0000256" key="5">
    <source>
        <dbReference type="ARBA" id="ARBA00023136"/>
    </source>
</evidence>
<dbReference type="AlphaFoldDB" id="A0ABD6CFS2"/>